<protein>
    <recommendedName>
        <fullName evidence="3">F-box domain-containing protein</fullName>
    </recommendedName>
</protein>
<sequence>MSFSTLPPELHLVIATHLPWSSLQSFRQTNHTLRTLLNKYLPITTYIENNKLTLGETLLIRILSGLLFDRHGYVFGPTAPVFWNLLETAGIKSVLMLSVEDKIRYPTARWPYGKDRSEEGKLRDEVRGRNFLAVLERMFVAGGELDVQGDEVVKEAMESLLGLFEYCRDTWGGSGSLQMPIMMFVGGAREKMEGESQKAEPVQN</sequence>
<name>A0A3N4IA70_ASCIM</name>
<keyword evidence="2" id="KW-1185">Reference proteome</keyword>
<proteinExistence type="predicted"/>
<dbReference type="SUPFAM" id="SSF81383">
    <property type="entry name" value="F-box domain"/>
    <property type="match status" value="1"/>
</dbReference>
<evidence type="ECO:0000313" key="2">
    <source>
        <dbReference type="Proteomes" id="UP000275078"/>
    </source>
</evidence>
<gene>
    <name evidence="1" type="ORF">BJ508DRAFT_305750</name>
</gene>
<dbReference type="OrthoDB" id="5281164at2759"/>
<evidence type="ECO:0008006" key="3">
    <source>
        <dbReference type="Google" id="ProtNLM"/>
    </source>
</evidence>
<dbReference type="InterPro" id="IPR036047">
    <property type="entry name" value="F-box-like_dom_sf"/>
</dbReference>
<accession>A0A3N4IA70</accession>
<evidence type="ECO:0000313" key="1">
    <source>
        <dbReference type="EMBL" id="RPA82356.1"/>
    </source>
</evidence>
<organism evidence="1 2">
    <name type="scientific">Ascobolus immersus RN42</name>
    <dbReference type="NCBI Taxonomy" id="1160509"/>
    <lineage>
        <taxon>Eukaryota</taxon>
        <taxon>Fungi</taxon>
        <taxon>Dikarya</taxon>
        <taxon>Ascomycota</taxon>
        <taxon>Pezizomycotina</taxon>
        <taxon>Pezizomycetes</taxon>
        <taxon>Pezizales</taxon>
        <taxon>Ascobolaceae</taxon>
        <taxon>Ascobolus</taxon>
    </lineage>
</organism>
<dbReference type="Proteomes" id="UP000275078">
    <property type="component" value="Unassembled WGS sequence"/>
</dbReference>
<dbReference type="AlphaFoldDB" id="A0A3N4IA70"/>
<dbReference type="EMBL" id="ML119672">
    <property type="protein sequence ID" value="RPA82356.1"/>
    <property type="molecule type" value="Genomic_DNA"/>
</dbReference>
<reference evidence="1 2" key="1">
    <citation type="journal article" date="2018" name="Nat. Ecol. Evol.">
        <title>Pezizomycetes genomes reveal the molecular basis of ectomycorrhizal truffle lifestyle.</title>
        <authorList>
            <person name="Murat C."/>
            <person name="Payen T."/>
            <person name="Noel B."/>
            <person name="Kuo A."/>
            <person name="Morin E."/>
            <person name="Chen J."/>
            <person name="Kohler A."/>
            <person name="Krizsan K."/>
            <person name="Balestrini R."/>
            <person name="Da Silva C."/>
            <person name="Montanini B."/>
            <person name="Hainaut M."/>
            <person name="Levati E."/>
            <person name="Barry K.W."/>
            <person name="Belfiori B."/>
            <person name="Cichocki N."/>
            <person name="Clum A."/>
            <person name="Dockter R.B."/>
            <person name="Fauchery L."/>
            <person name="Guy J."/>
            <person name="Iotti M."/>
            <person name="Le Tacon F."/>
            <person name="Lindquist E.A."/>
            <person name="Lipzen A."/>
            <person name="Malagnac F."/>
            <person name="Mello A."/>
            <person name="Molinier V."/>
            <person name="Miyauchi S."/>
            <person name="Poulain J."/>
            <person name="Riccioni C."/>
            <person name="Rubini A."/>
            <person name="Sitrit Y."/>
            <person name="Splivallo R."/>
            <person name="Traeger S."/>
            <person name="Wang M."/>
            <person name="Zifcakova L."/>
            <person name="Wipf D."/>
            <person name="Zambonelli A."/>
            <person name="Paolocci F."/>
            <person name="Nowrousian M."/>
            <person name="Ottonello S."/>
            <person name="Baldrian P."/>
            <person name="Spatafora J.W."/>
            <person name="Henrissat B."/>
            <person name="Nagy L.G."/>
            <person name="Aury J.M."/>
            <person name="Wincker P."/>
            <person name="Grigoriev I.V."/>
            <person name="Bonfante P."/>
            <person name="Martin F.M."/>
        </authorList>
    </citation>
    <scope>NUCLEOTIDE SEQUENCE [LARGE SCALE GENOMIC DNA]</scope>
    <source>
        <strain evidence="1 2">RN42</strain>
    </source>
</reference>
<dbReference type="CDD" id="cd09917">
    <property type="entry name" value="F-box_SF"/>
    <property type="match status" value="1"/>
</dbReference>